<evidence type="ECO:0000259" key="2">
    <source>
        <dbReference type="PROSITE" id="PS51840"/>
    </source>
</evidence>
<evidence type="ECO:0000256" key="1">
    <source>
        <dbReference type="SAM" id="MobiDB-lite"/>
    </source>
</evidence>
<dbReference type="InterPro" id="IPR019448">
    <property type="entry name" value="NT-C2"/>
</dbReference>
<dbReference type="Pfam" id="PF10358">
    <property type="entry name" value="NT-C2"/>
    <property type="match status" value="1"/>
</dbReference>
<protein>
    <recommendedName>
        <fullName evidence="2">C2 NT-type domain-containing protein</fullName>
    </recommendedName>
</protein>
<reference evidence="3" key="2">
    <citation type="journal article" date="2007" name="Science">
        <title>Draft genome sequence of the sexually transmitted pathogen Trichomonas vaginalis.</title>
        <authorList>
            <person name="Carlton J.M."/>
            <person name="Hirt R.P."/>
            <person name="Silva J.C."/>
            <person name="Delcher A.L."/>
            <person name="Schatz M."/>
            <person name="Zhao Q."/>
            <person name="Wortman J.R."/>
            <person name="Bidwell S.L."/>
            <person name="Alsmark U.C.M."/>
            <person name="Besteiro S."/>
            <person name="Sicheritz-Ponten T."/>
            <person name="Noel C.J."/>
            <person name="Dacks J.B."/>
            <person name="Foster P.G."/>
            <person name="Simillion C."/>
            <person name="Van de Peer Y."/>
            <person name="Miranda-Saavedra D."/>
            <person name="Barton G.J."/>
            <person name="Westrop G.D."/>
            <person name="Mueller S."/>
            <person name="Dessi D."/>
            <person name="Fiori P.L."/>
            <person name="Ren Q."/>
            <person name="Paulsen I."/>
            <person name="Zhang H."/>
            <person name="Bastida-Corcuera F.D."/>
            <person name="Simoes-Barbosa A."/>
            <person name="Brown M.T."/>
            <person name="Hayes R.D."/>
            <person name="Mukherjee M."/>
            <person name="Okumura C.Y."/>
            <person name="Schneider R."/>
            <person name="Smith A.J."/>
            <person name="Vanacova S."/>
            <person name="Villalvazo M."/>
            <person name="Haas B.J."/>
            <person name="Pertea M."/>
            <person name="Feldblyum T.V."/>
            <person name="Utterback T.R."/>
            <person name="Shu C.L."/>
            <person name="Osoegawa K."/>
            <person name="de Jong P.J."/>
            <person name="Hrdy I."/>
            <person name="Horvathova L."/>
            <person name="Zubacova Z."/>
            <person name="Dolezal P."/>
            <person name="Malik S.B."/>
            <person name="Logsdon J.M. Jr."/>
            <person name="Henze K."/>
            <person name="Gupta A."/>
            <person name="Wang C.C."/>
            <person name="Dunne R.L."/>
            <person name="Upcroft J.A."/>
            <person name="Upcroft P."/>
            <person name="White O."/>
            <person name="Salzberg S.L."/>
            <person name="Tang P."/>
            <person name="Chiu C.-H."/>
            <person name="Lee Y.-S."/>
            <person name="Embley T.M."/>
            <person name="Coombs G.H."/>
            <person name="Mottram J.C."/>
            <person name="Tachezy J."/>
            <person name="Fraser-Liggett C.M."/>
            <person name="Johnson P.J."/>
        </authorList>
    </citation>
    <scope>NUCLEOTIDE SEQUENCE [LARGE SCALE GENOMIC DNA]</scope>
    <source>
        <strain evidence="3">G3</strain>
    </source>
</reference>
<dbReference type="AlphaFoldDB" id="A2FY71"/>
<reference evidence="3" key="1">
    <citation type="submission" date="2006-10" db="EMBL/GenBank/DDBJ databases">
        <authorList>
            <person name="Amadeo P."/>
            <person name="Zhao Q."/>
            <person name="Wortman J."/>
            <person name="Fraser-Liggett C."/>
            <person name="Carlton J."/>
        </authorList>
    </citation>
    <scope>NUCLEOTIDE SEQUENCE</scope>
    <source>
        <strain evidence="3">G3</strain>
    </source>
</reference>
<evidence type="ECO:0000313" key="4">
    <source>
        <dbReference type="Proteomes" id="UP000001542"/>
    </source>
</evidence>
<evidence type="ECO:0000313" key="3">
    <source>
        <dbReference type="EMBL" id="EAX90149.1"/>
    </source>
</evidence>
<dbReference type="KEGG" id="tva:4747829"/>
<organism evidence="3 4">
    <name type="scientific">Trichomonas vaginalis (strain ATCC PRA-98 / G3)</name>
    <dbReference type="NCBI Taxonomy" id="412133"/>
    <lineage>
        <taxon>Eukaryota</taxon>
        <taxon>Metamonada</taxon>
        <taxon>Parabasalia</taxon>
        <taxon>Trichomonadida</taxon>
        <taxon>Trichomonadidae</taxon>
        <taxon>Trichomonas</taxon>
    </lineage>
</organism>
<dbReference type="VEuPathDB" id="TrichDB:TVAG_413180"/>
<feature type="compositionally biased region" description="Basic and acidic residues" evidence="1">
    <location>
        <begin position="251"/>
        <end position="269"/>
    </location>
</feature>
<dbReference type="SMR" id="A2FY71"/>
<dbReference type="VEuPathDB" id="TrichDB:TVAGG3_0193090"/>
<gene>
    <name evidence="3" type="ORF">TVAG_413180</name>
</gene>
<dbReference type="OrthoDB" id="10610384at2759"/>
<keyword evidence="4" id="KW-1185">Reference proteome</keyword>
<dbReference type="InParanoid" id="A2FY71"/>
<proteinExistence type="predicted"/>
<dbReference type="PROSITE" id="PS51840">
    <property type="entry name" value="C2_NT"/>
    <property type="match status" value="1"/>
</dbReference>
<dbReference type="EMBL" id="DS114133">
    <property type="protein sequence ID" value="EAX90149.1"/>
    <property type="molecule type" value="Genomic_DNA"/>
</dbReference>
<feature type="domain" description="C2 NT-type" evidence="2">
    <location>
        <begin position="1"/>
        <end position="137"/>
    </location>
</feature>
<sequence>MFSFHYNKLPNSLVFTVHSLILPEEYNESFQVKWQRGDKYGETNMIFPAKDNVVPFEKRFMVNATMYVSKKDGQVREKLITFKVWRIFPDSTEKLFGKITINFSKFYGITNPMAGTFTLESPHRKKSQIVITFRLMQVQKGMTDMSGHALSDASLTTISETMSLKTDNTNVWDVSEVVNNDDKHILEDFMATQHRDKTKESDSGLSAFAIQSKERVQTRMRHGSVIHRNHMPPKNKVPEKSVDILSDYLKSKQTSEPKKDSEEPSHLEPDSINTTTKVYLTMPASRNLMRAALSHTWHESPIKEAPFPKISAVLYSTIEASQILEKLPFSENGYTSFTKRFIELIEDGIIIKNSTKLDLFVAIVHLAALLPKISDALPNRLFDFTARLNELAERLLLMEADKQSEILSSVATSLENTPELFETVVQSFSEGYAQLKARGNAFSDLVSNYSVKQFDKKLALKIINNPAVCTFKNAISWSSFCTRIFEENNIELPFLKEVSQVLMMSSSLCDDPKIHRDIAPDLSLACVFELLKNQRSDEFMPIINDTKKFEQMYETEVKDLLDLRICFSAKSLVEKINTEGWERQTVTVDESVEFPFTRVHFNVE</sequence>
<feature type="region of interest" description="Disordered" evidence="1">
    <location>
        <begin position="251"/>
        <end position="274"/>
    </location>
</feature>
<name>A2FY71_TRIV3</name>
<dbReference type="Proteomes" id="UP000001542">
    <property type="component" value="Unassembled WGS sequence"/>
</dbReference>
<dbReference type="RefSeq" id="XP_001303079.1">
    <property type="nucleotide sequence ID" value="XM_001303078.1"/>
</dbReference>
<accession>A2FY71</accession>